<protein>
    <submittedName>
        <fullName evidence="1">Predicted protein</fullName>
    </submittedName>
</protein>
<evidence type="ECO:0000313" key="2">
    <source>
        <dbReference type="Proteomes" id="UP000006671"/>
    </source>
</evidence>
<proteinExistence type="predicted"/>
<dbReference type="RefSeq" id="XP_002668457.1">
    <property type="nucleotide sequence ID" value="XM_002668411.1"/>
</dbReference>
<accession>D2W5D8</accession>
<dbReference type="KEGG" id="ngr:NAEGRDRAFT_76629"/>
<dbReference type="GeneID" id="8861840"/>
<evidence type="ECO:0000313" key="1">
    <source>
        <dbReference type="EMBL" id="EFC35713.1"/>
    </source>
</evidence>
<keyword evidence="2" id="KW-1185">Reference proteome</keyword>
<reference evidence="1 2" key="1">
    <citation type="journal article" date="2010" name="Cell">
        <title>The genome of Naegleria gruberi illuminates early eukaryotic versatility.</title>
        <authorList>
            <person name="Fritz-Laylin L.K."/>
            <person name="Prochnik S.E."/>
            <person name="Ginger M.L."/>
            <person name="Dacks J.B."/>
            <person name="Carpenter M.L."/>
            <person name="Field M.C."/>
            <person name="Kuo A."/>
            <person name="Paredez A."/>
            <person name="Chapman J."/>
            <person name="Pham J."/>
            <person name="Shu S."/>
            <person name="Neupane R."/>
            <person name="Cipriano M."/>
            <person name="Mancuso J."/>
            <person name="Tu H."/>
            <person name="Salamov A."/>
            <person name="Lindquist E."/>
            <person name="Shapiro H."/>
            <person name="Lucas S."/>
            <person name="Grigoriev I.V."/>
            <person name="Cande W.Z."/>
            <person name="Fulton C."/>
            <person name="Rokhsar D.S."/>
            <person name="Dawson S.C."/>
        </authorList>
    </citation>
    <scope>NUCLEOTIDE SEQUENCE [LARGE SCALE GENOMIC DNA]</scope>
    <source>
        <strain evidence="1 2">NEG-M</strain>
    </source>
</reference>
<dbReference type="Proteomes" id="UP000006671">
    <property type="component" value="Unassembled WGS sequence"/>
</dbReference>
<dbReference type="VEuPathDB" id="AmoebaDB:NAEGRDRAFT_76629"/>
<sequence>MFFIDMQLSSKSAFIAINNISQGTNILRTANRISFRFSELFTFLRYPNKFWINDARLMTQSELDNFHIQNKDLTLIIKSSWDILYLDHSFVDVYEDMDNIIFPSRNNCSIYINNTKFNN</sequence>
<organism evidence="2">
    <name type="scientific">Naegleria gruberi</name>
    <name type="common">Amoeba</name>
    <dbReference type="NCBI Taxonomy" id="5762"/>
    <lineage>
        <taxon>Eukaryota</taxon>
        <taxon>Discoba</taxon>
        <taxon>Heterolobosea</taxon>
        <taxon>Tetramitia</taxon>
        <taxon>Eutetramitia</taxon>
        <taxon>Vahlkampfiidae</taxon>
        <taxon>Naegleria</taxon>
    </lineage>
</organism>
<name>D2W5D8_NAEGR</name>
<dbReference type="EMBL" id="GG739057">
    <property type="protein sequence ID" value="EFC35713.1"/>
    <property type="molecule type" value="Genomic_DNA"/>
</dbReference>
<gene>
    <name evidence="1" type="ORF">NAEGRDRAFT_76629</name>
</gene>
<dbReference type="InParanoid" id="D2W5D8"/>
<dbReference type="AlphaFoldDB" id="D2W5D8"/>